<dbReference type="AlphaFoldDB" id="A0A9Q1HVC3"/>
<accession>A0A9Q1HVC3</accession>
<comment type="caution">
    <text evidence="2">The sequence shown here is derived from an EMBL/GenBank/DDBJ whole genome shotgun (WGS) entry which is preliminary data.</text>
</comment>
<name>A0A9Q1HVC3_CONCO</name>
<evidence type="ECO:0000256" key="1">
    <source>
        <dbReference type="SAM" id="MobiDB-lite"/>
    </source>
</evidence>
<organism evidence="2 3">
    <name type="scientific">Conger conger</name>
    <name type="common">Conger eel</name>
    <name type="synonym">Muraena conger</name>
    <dbReference type="NCBI Taxonomy" id="82655"/>
    <lineage>
        <taxon>Eukaryota</taxon>
        <taxon>Metazoa</taxon>
        <taxon>Chordata</taxon>
        <taxon>Craniata</taxon>
        <taxon>Vertebrata</taxon>
        <taxon>Euteleostomi</taxon>
        <taxon>Actinopterygii</taxon>
        <taxon>Neopterygii</taxon>
        <taxon>Teleostei</taxon>
        <taxon>Anguilliformes</taxon>
        <taxon>Congridae</taxon>
        <taxon>Conger</taxon>
    </lineage>
</organism>
<feature type="region of interest" description="Disordered" evidence="1">
    <location>
        <begin position="34"/>
        <end position="75"/>
    </location>
</feature>
<protein>
    <submittedName>
        <fullName evidence="2">Uncharacterized protein</fullName>
    </submittedName>
</protein>
<dbReference type="EMBL" id="JAFJMO010000011">
    <property type="protein sequence ID" value="KAJ8263695.1"/>
    <property type="molecule type" value="Genomic_DNA"/>
</dbReference>
<gene>
    <name evidence="2" type="ORF">COCON_G00161520</name>
</gene>
<evidence type="ECO:0000313" key="2">
    <source>
        <dbReference type="EMBL" id="KAJ8263695.1"/>
    </source>
</evidence>
<evidence type="ECO:0000313" key="3">
    <source>
        <dbReference type="Proteomes" id="UP001152803"/>
    </source>
</evidence>
<dbReference type="Proteomes" id="UP001152803">
    <property type="component" value="Unassembled WGS sequence"/>
</dbReference>
<sequence>MFSLTPRRGPAYGWSYEPVRGWGDENLEQLAASVSSVHGDESEAGHWSARRAQLTTRHRKPVTGGADTPSSPLRLGHGRPQLLILHICDRKSLRGP</sequence>
<reference evidence="2" key="1">
    <citation type="journal article" date="2023" name="Science">
        <title>Genome structures resolve the early diversification of teleost fishes.</title>
        <authorList>
            <person name="Parey E."/>
            <person name="Louis A."/>
            <person name="Montfort J."/>
            <person name="Bouchez O."/>
            <person name="Roques C."/>
            <person name="Iampietro C."/>
            <person name="Lluch J."/>
            <person name="Castinel A."/>
            <person name="Donnadieu C."/>
            <person name="Desvignes T."/>
            <person name="Floi Bucao C."/>
            <person name="Jouanno E."/>
            <person name="Wen M."/>
            <person name="Mejri S."/>
            <person name="Dirks R."/>
            <person name="Jansen H."/>
            <person name="Henkel C."/>
            <person name="Chen W.J."/>
            <person name="Zahm M."/>
            <person name="Cabau C."/>
            <person name="Klopp C."/>
            <person name="Thompson A.W."/>
            <person name="Robinson-Rechavi M."/>
            <person name="Braasch I."/>
            <person name="Lecointre G."/>
            <person name="Bobe J."/>
            <person name="Postlethwait J.H."/>
            <person name="Berthelot C."/>
            <person name="Roest Crollius H."/>
            <person name="Guiguen Y."/>
        </authorList>
    </citation>
    <scope>NUCLEOTIDE SEQUENCE</scope>
    <source>
        <strain evidence="2">Concon-B</strain>
    </source>
</reference>
<keyword evidence="3" id="KW-1185">Reference proteome</keyword>
<proteinExistence type="predicted"/>